<evidence type="ECO:0000256" key="6">
    <source>
        <dbReference type="ARBA" id="ARBA00022691"/>
    </source>
</evidence>
<dbReference type="GO" id="GO:0051539">
    <property type="term" value="F:4 iron, 4 sulfur cluster binding"/>
    <property type="evidence" value="ECO:0007669"/>
    <property type="project" value="UniProtKB-KW"/>
</dbReference>
<dbReference type="Proteomes" id="UP000824111">
    <property type="component" value="Unassembled WGS sequence"/>
</dbReference>
<keyword evidence="9" id="KW-0408">Iron</keyword>
<keyword evidence="6" id="KW-0949">S-adenosyl-L-methionine</keyword>
<accession>A0A9D1LWS6</accession>
<evidence type="ECO:0000256" key="11">
    <source>
        <dbReference type="ARBA" id="ARBA00047365"/>
    </source>
</evidence>
<evidence type="ECO:0000256" key="2">
    <source>
        <dbReference type="ARBA" id="ARBA00003852"/>
    </source>
</evidence>
<evidence type="ECO:0000256" key="3">
    <source>
        <dbReference type="ARBA" id="ARBA00009777"/>
    </source>
</evidence>
<keyword evidence="8 12" id="KW-0560">Oxidoreductase</keyword>
<protein>
    <recommendedName>
        <fullName evidence="4 12">Anaerobic ribonucleoside-triphosphate reductase-activating protein</fullName>
        <ecNumber evidence="12">1.97.1.-</ecNumber>
    </recommendedName>
</protein>
<dbReference type="InterPro" id="IPR034457">
    <property type="entry name" value="Organic_radical-activating"/>
</dbReference>
<evidence type="ECO:0000256" key="7">
    <source>
        <dbReference type="ARBA" id="ARBA00022723"/>
    </source>
</evidence>
<comment type="cofactor">
    <cofactor evidence="1">
        <name>[4Fe-4S] cluster</name>
        <dbReference type="ChEBI" id="CHEBI:49883"/>
    </cofactor>
</comment>
<dbReference type="InterPro" id="IPR007197">
    <property type="entry name" value="rSAM"/>
</dbReference>
<keyword evidence="7" id="KW-0479">Metal-binding</keyword>
<evidence type="ECO:0000256" key="5">
    <source>
        <dbReference type="ARBA" id="ARBA00022485"/>
    </source>
</evidence>
<dbReference type="SFLD" id="SFLDF00299">
    <property type="entry name" value="anaerobic_ribonucleoside-triph"/>
    <property type="match status" value="1"/>
</dbReference>
<keyword evidence="10" id="KW-0411">Iron-sulfur</keyword>
<evidence type="ECO:0000256" key="10">
    <source>
        <dbReference type="ARBA" id="ARBA00023014"/>
    </source>
</evidence>
<evidence type="ECO:0000313" key="14">
    <source>
        <dbReference type="Proteomes" id="UP000824111"/>
    </source>
</evidence>
<dbReference type="EMBL" id="DVND01000213">
    <property type="protein sequence ID" value="HIU49376.1"/>
    <property type="molecule type" value="Genomic_DNA"/>
</dbReference>
<evidence type="ECO:0000313" key="13">
    <source>
        <dbReference type="EMBL" id="HIU49376.1"/>
    </source>
</evidence>
<evidence type="ECO:0000256" key="12">
    <source>
        <dbReference type="PIRNR" id="PIRNR000368"/>
    </source>
</evidence>
<dbReference type="InterPro" id="IPR001989">
    <property type="entry name" value="Radical_activat_CS"/>
</dbReference>
<comment type="function">
    <text evidence="2 12">Activation of anaerobic ribonucleoside-triphosphate reductase under anaerobic conditions by generation of an organic free radical, using S-adenosylmethionine and reduced flavodoxin as cosubstrates to produce 5'-deoxy-adenosine.</text>
</comment>
<dbReference type="SFLD" id="SFLDG01066">
    <property type="entry name" value="organic_radical-activating_enz"/>
    <property type="match status" value="1"/>
</dbReference>
<evidence type="ECO:0000256" key="8">
    <source>
        <dbReference type="ARBA" id="ARBA00023002"/>
    </source>
</evidence>
<dbReference type="SUPFAM" id="SSF102114">
    <property type="entry name" value="Radical SAM enzymes"/>
    <property type="match status" value="1"/>
</dbReference>
<dbReference type="NCBIfam" id="TIGR02491">
    <property type="entry name" value="NrdG"/>
    <property type="match status" value="1"/>
</dbReference>
<dbReference type="PANTHER" id="PTHR30352:SF2">
    <property type="entry name" value="ANAEROBIC RIBONUCLEOSIDE-TRIPHOSPHATE REDUCTASE-ACTIVATING PROTEIN"/>
    <property type="match status" value="1"/>
</dbReference>
<proteinExistence type="inferred from homology"/>
<dbReference type="Pfam" id="PF13353">
    <property type="entry name" value="Fer4_12"/>
    <property type="match status" value="1"/>
</dbReference>
<organism evidence="13 14">
    <name type="scientific">Candidatus Avimonoglobus intestinipullorum</name>
    <dbReference type="NCBI Taxonomy" id="2840699"/>
    <lineage>
        <taxon>Bacteria</taxon>
        <taxon>Bacillati</taxon>
        <taxon>Bacillota</taxon>
        <taxon>Clostridia</taxon>
        <taxon>Eubacteriales</taxon>
        <taxon>Candidatus Avimonoglobus</taxon>
    </lineage>
</organism>
<dbReference type="InterPro" id="IPR058240">
    <property type="entry name" value="rSAM_sf"/>
</dbReference>
<reference evidence="13" key="2">
    <citation type="journal article" date="2021" name="PeerJ">
        <title>Extensive microbial diversity within the chicken gut microbiome revealed by metagenomics and culture.</title>
        <authorList>
            <person name="Gilroy R."/>
            <person name="Ravi A."/>
            <person name="Getino M."/>
            <person name="Pursley I."/>
            <person name="Horton D.L."/>
            <person name="Alikhan N.F."/>
            <person name="Baker D."/>
            <person name="Gharbi K."/>
            <person name="Hall N."/>
            <person name="Watson M."/>
            <person name="Adriaenssens E.M."/>
            <person name="Foster-Nyarko E."/>
            <person name="Jarju S."/>
            <person name="Secka A."/>
            <person name="Antonio M."/>
            <person name="Oren A."/>
            <person name="Chaudhuri R.R."/>
            <person name="La Ragione R."/>
            <person name="Hildebrand F."/>
            <person name="Pallen M.J."/>
        </authorList>
    </citation>
    <scope>NUCLEOTIDE SEQUENCE</scope>
    <source>
        <strain evidence="13">ChiSjej4B22-9803</strain>
    </source>
</reference>
<dbReference type="Gene3D" id="3.20.20.70">
    <property type="entry name" value="Aldolase class I"/>
    <property type="match status" value="1"/>
</dbReference>
<dbReference type="PANTHER" id="PTHR30352">
    <property type="entry name" value="PYRUVATE FORMATE-LYASE-ACTIVATING ENZYME"/>
    <property type="match status" value="1"/>
</dbReference>
<dbReference type="GO" id="GO:0043365">
    <property type="term" value="F:[formate-C-acetyltransferase]-activating enzyme activity"/>
    <property type="evidence" value="ECO:0007669"/>
    <property type="project" value="InterPro"/>
</dbReference>
<comment type="caution">
    <text evidence="13">The sequence shown here is derived from an EMBL/GenBank/DDBJ whole genome shotgun (WGS) entry which is preliminary data.</text>
</comment>
<dbReference type="EC" id="1.97.1.-" evidence="12"/>
<reference evidence="13" key="1">
    <citation type="submission" date="2020-10" db="EMBL/GenBank/DDBJ databases">
        <authorList>
            <person name="Gilroy R."/>
        </authorList>
    </citation>
    <scope>NUCLEOTIDE SEQUENCE</scope>
    <source>
        <strain evidence="13">ChiSjej4B22-9803</strain>
    </source>
</reference>
<dbReference type="CDD" id="cd01335">
    <property type="entry name" value="Radical_SAM"/>
    <property type="match status" value="1"/>
</dbReference>
<evidence type="ECO:0000256" key="4">
    <source>
        <dbReference type="ARBA" id="ARBA00014281"/>
    </source>
</evidence>
<dbReference type="InterPro" id="IPR013785">
    <property type="entry name" value="Aldolase_TIM"/>
</dbReference>
<dbReference type="AlphaFoldDB" id="A0A9D1LWS6"/>
<dbReference type="GO" id="GO:0004748">
    <property type="term" value="F:ribonucleoside-diphosphate reductase activity, thioredoxin disulfide as acceptor"/>
    <property type="evidence" value="ECO:0007669"/>
    <property type="project" value="TreeGrafter"/>
</dbReference>
<evidence type="ECO:0000256" key="1">
    <source>
        <dbReference type="ARBA" id="ARBA00001966"/>
    </source>
</evidence>
<dbReference type="GO" id="GO:0046872">
    <property type="term" value="F:metal ion binding"/>
    <property type="evidence" value="ECO:0007669"/>
    <property type="project" value="UniProtKB-KW"/>
</dbReference>
<keyword evidence="5" id="KW-0004">4Fe-4S</keyword>
<dbReference type="SFLD" id="SFLDG01063">
    <property type="entry name" value="activating_enzymes__group_1"/>
    <property type="match status" value="1"/>
</dbReference>
<dbReference type="PIRSF" id="PIRSF000368">
    <property type="entry name" value="NrdG"/>
    <property type="match status" value="1"/>
</dbReference>
<sequence length="169" mass="18408">MNVRLFGTANDSIVDGPGLRCAIFTQGCPHRCEGCHNPASHDPNGGYEADTADLIASIKRNPLLDGVTFSGGEPFLQAKPLTHIAKEAHARGLNTMAYTGYTWEELLAGATAENGWLAFLRELDLLVDGRFVLEERSIDLQFKGSKNQRIIDVPQSLAQGHVVLSVYDI</sequence>
<comment type="similarity">
    <text evidence="3 12">Belongs to the organic radical-activating enzymes family.</text>
</comment>
<dbReference type="InterPro" id="IPR012837">
    <property type="entry name" value="NrdG"/>
</dbReference>
<dbReference type="PROSITE" id="PS01087">
    <property type="entry name" value="RADICAL_ACTIVATING"/>
    <property type="match status" value="1"/>
</dbReference>
<comment type="catalytic activity">
    <reaction evidence="11">
        <text>glycyl-[protein] + reduced [flavodoxin] + S-adenosyl-L-methionine = glycin-2-yl radical-[protein] + semiquinone [flavodoxin] + 5'-deoxyadenosine + L-methionine + H(+)</text>
        <dbReference type="Rhea" id="RHEA:61976"/>
        <dbReference type="Rhea" id="RHEA-COMP:10622"/>
        <dbReference type="Rhea" id="RHEA-COMP:14480"/>
        <dbReference type="Rhea" id="RHEA-COMP:15993"/>
        <dbReference type="Rhea" id="RHEA-COMP:15994"/>
        <dbReference type="ChEBI" id="CHEBI:15378"/>
        <dbReference type="ChEBI" id="CHEBI:17319"/>
        <dbReference type="ChEBI" id="CHEBI:29947"/>
        <dbReference type="ChEBI" id="CHEBI:32722"/>
        <dbReference type="ChEBI" id="CHEBI:57618"/>
        <dbReference type="ChEBI" id="CHEBI:57844"/>
        <dbReference type="ChEBI" id="CHEBI:59789"/>
        <dbReference type="ChEBI" id="CHEBI:140311"/>
    </reaction>
</comment>
<dbReference type="SFLD" id="SFLDS00029">
    <property type="entry name" value="Radical_SAM"/>
    <property type="match status" value="1"/>
</dbReference>
<evidence type="ECO:0000256" key="9">
    <source>
        <dbReference type="ARBA" id="ARBA00023004"/>
    </source>
</evidence>
<name>A0A9D1LWS6_9FIRM</name>
<gene>
    <name evidence="13" type="primary">nrdG</name>
    <name evidence="13" type="ORF">IAB04_08400</name>
</gene>